<evidence type="ECO:0000256" key="1">
    <source>
        <dbReference type="ARBA" id="ARBA00022574"/>
    </source>
</evidence>
<evidence type="ECO:0000259" key="2">
    <source>
        <dbReference type="PROSITE" id="PS50197"/>
    </source>
</evidence>
<dbReference type="GO" id="GO:0008104">
    <property type="term" value="P:intracellular protein localization"/>
    <property type="evidence" value="ECO:0007669"/>
    <property type="project" value="TreeGrafter"/>
</dbReference>
<dbReference type="InterPro" id="IPR000409">
    <property type="entry name" value="BEACH_dom"/>
</dbReference>
<reference evidence="4" key="2">
    <citation type="journal article" date="2007" name="PLoS Biol.">
        <title>Survey sequencing and comparative analysis of the elephant shark (Callorhinchus milii) genome.</title>
        <authorList>
            <person name="Venkatesh B."/>
            <person name="Kirkness E.F."/>
            <person name="Loh Y.H."/>
            <person name="Halpern A.L."/>
            <person name="Lee A.P."/>
            <person name="Johnson J."/>
            <person name="Dandona N."/>
            <person name="Viswanathan L.D."/>
            <person name="Tay A."/>
            <person name="Venter J.C."/>
            <person name="Strausberg R.L."/>
            <person name="Brenner S."/>
        </authorList>
    </citation>
    <scope>NUCLEOTIDE SEQUENCE [LARGE SCALE GENOMIC DNA]</scope>
</reference>
<dbReference type="InterPro" id="IPR050865">
    <property type="entry name" value="BEACH_Domain"/>
</dbReference>
<dbReference type="PANTHER" id="PTHR13743:SF112">
    <property type="entry name" value="BEACH DOMAIN-CONTAINING PROTEIN"/>
    <property type="match status" value="1"/>
</dbReference>
<dbReference type="PROSITE" id="PS50197">
    <property type="entry name" value="BEACH"/>
    <property type="match status" value="1"/>
</dbReference>
<accession>A0A4W3GMC4</accession>
<name>A0A4W3GMC4_CALMI</name>
<reference evidence="3" key="5">
    <citation type="submission" date="2025-09" db="UniProtKB">
        <authorList>
            <consortium name="Ensembl"/>
        </authorList>
    </citation>
    <scope>IDENTIFICATION</scope>
</reference>
<sequence>RQESEFVSDHLHEWIDLIFGYKQRGPAAVEALNIFYYCTYEGAVDLDAIADETERKALEGIISNFGQTPCQLLKVRPQRSLASPPRL</sequence>
<evidence type="ECO:0000313" key="4">
    <source>
        <dbReference type="Proteomes" id="UP000314986"/>
    </source>
</evidence>
<reference evidence="3" key="4">
    <citation type="submission" date="2025-08" db="UniProtKB">
        <authorList>
            <consortium name="Ensembl"/>
        </authorList>
    </citation>
    <scope>IDENTIFICATION</scope>
</reference>
<dbReference type="SUPFAM" id="SSF81837">
    <property type="entry name" value="BEACH domain"/>
    <property type="match status" value="1"/>
</dbReference>
<dbReference type="PANTHER" id="PTHR13743">
    <property type="entry name" value="BEIGE/BEACH-RELATED"/>
    <property type="match status" value="1"/>
</dbReference>
<organism evidence="3 4">
    <name type="scientific">Callorhinchus milii</name>
    <name type="common">Ghost shark</name>
    <dbReference type="NCBI Taxonomy" id="7868"/>
    <lineage>
        <taxon>Eukaryota</taxon>
        <taxon>Metazoa</taxon>
        <taxon>Chordata</taxon>
        <taxon>Craniata</taxon>
        <taxon>Vertebrata</taxon>
        <taxon>Chondrichthyes</taxon>
        <taxon>Holocephali</taxon>
        <taxon>Chimaeriformes</taxon>
        <taxon>Callorhinchidae</taxon>
        <taxon>Callorhinchus</taxon>
    </lineage>
</organism>
<dbReference type="Proteomes" id="UP000314986">
    <property type="component" value="Unassembled WGS sequence"/>
</dbReference>
<feature type="domain" description="BEACH" evidence="2">
    <location>
        <begin position="1"/>
        <end position="86"/>
    </location>
</feature>
<evidence type="ECO:0000313" key="3">
    <source>
        <dbReference type="Ensembl" id="ENSCMIP00000004060.1"/>
    </source>
</evidence>
<dbReference type="Gene3D" id="1.10.1540.10">
    <property type="entry name" value="BEACH domain"/>
    <property type="match status" value="1"/>
</dbReference>
<dbReference type="GO" id="GO:0016020">
    <property type="term" value="C:membrane"/>
    <property type="evidence" value="ECO:0007669"/>
    <property type="project" value="TreeGrafter"/>
</dbReference>
<keyword evidence="4" id="KW-1185">Reference proteome</keyword>
<reference evidence="4" key="3">
    <citation type="journal article" date="2014" name="Nature">
        <title>Elephant shark genome provides unique insights into gnathostome evolution.</title>
        <authorList>
            <consortium name="International Elephant Shark Genome Sequencing Consortium"/>
            <person name="Venkatesh B."/>
            <person name="Lee A.P."/>
            <person name="Ravi V."/>
            <person name="Maurya A.K."/>
            <person name="Lian M.M."/>
            <person name="Swann J.B."/>
            <person name="Ohta Y."/>
            <person name="Flajnik M.F."/>
            <person name="Sutoh Y."/>
            <person name="Kasahara M."/>
            <person name="Hoon S."/>
            <person name="Gangu V."/>
            <person name="Roy S.W."/>
            <person name="Irimia M."/>
            <person name="Korzh V."/>
            <person name="Kondrychyn I."/>
            <person name="Lim Z.W."/>
            <person name="Tay B.H."/>
            <person name="Tohari S."/>
            <person name="Kong K.W."/>
            <person name="Ho S."/>
            <person name="Lorente-Galdos B."/>
            <person name="Quilez J."/>
            <person name="Marques-Bonet T."/>
            <person name="Raney B.J."/>
            <person name="Ingham P.W."/>
            <person name="Tay A."/>
            <person name="Hillier L.W."/>
            <person name="Minx P."/>
            <person name="Boehm T."/>
            <person name="Wilson R.K."/>
            <person name="Brenner S."/>
            <person name="Warren W.C."/>
        </authorList>
    </citation>
    <scope>NUCLEOTIDE SEQUENCE [LARGE SCALE GENOMIC DNA]</scope>
</reference>
<dbReference type="InterPro" id="IPR036372">
    <property type="entry name" value="BEACH_dom_sf"/>
</dbReference>
<dbReference type="Pfam" id="PF02138">
    <property type="entry name" value="Beach"/>
    <property type="match status" value="1"/>
</dbReference>
<proteinExistence type="predicted"/>
<dbReference type="GO" id="GO:0019901">
    <property type="term" value="F:protein kinase binding"/>
    <property type="evidence" value="ECO:0007669"/>
    <property type="project" value="TreeGrafter"/>
</dbReference>
<dbReference type="GO" id="GO:0005829">
    <property type="term" value="C:cytosol"/>
    <property type="evidence" value="ECO:0007669"/>
    <property type="project" value="TreeGrafter"/>
</dbReference>
<dbReference type="Ensembl" id="ENSCMIT00000004213.1">
    <property type="protein sequence ID" value="ENSCMIP00000004060.1"/>
    <property type="gene ID" value="ENSCMIG00000002434.1"/>
</dbReference>
<keyword evidence="1" id="KW-0853">WD repeat</keyword>
<dbReference type="GeneTree" id="ENSGT00940000158454"/>
<protein>
    <recommendedName>
        <fullName evidence="2">BEACH domain-containing protein</fullName>
    </recommendedName>
</protein>
<dbReference type="SMART" id="SM01026">
    <property type="entry name" value="Beach"/>
    <property type="match status" value="1"/>
</dbReference>
<reference evidence="4" key="1">
    <citation type="journal article" date="2006" name="Science">
        <title>Ancient noncoding elements conserved in the human genome.</title>
        <authorList>
            <person name="Venkatesh B."/>
            <person name="Kirkness E.F."/>
            <person name="Loh Y.H."/>
            <person name="Halpern A.L."/>
            <person name="Lee A.P."/>
            <person name="Johnson J."/>
            <person name="Dandona N."/>
            <person name="Viswanathan L.D."/>
            <person name="Tay A."/>
            <person name="Venter J.C."/>
            <person name="Strausberg R.L."/>
            <person name="Brenner S."/>
        </authorList>
    </citation>
    <scope>NUCLEOTIDE SEQUENCE [LARGE SCALE GENOMIC DNA]</scope>
</reference>
<dbReference type="AlphaFoldDB" id="A0A4W3GMC4"/>